<dbReference type="Pfam" id="PF00408">
    <property type="entry name" value="PGM_PMM_IV"/>
    <property type="match status" value="1"/>
</dbReference>
<dbReference type="EMBL" id="JAXOJX010000037">
    <property type="protein sequence ID" value="MDZ5458981.1"/>
    <property type="molecule type" value="Genomic_DNA"/>
</dbReference>
<dbReference type="InterPro" id="IPR050060">
    <property type="entry name" value="Phosphoglucosamine_mutase"/>
</dbReference>
<dbReference type="InterPro" id="IPR005841">
    <property type="entry name" value="Alpha-D-phosphohexomutase_SF"/>
</dbReference>
<feature type="domain" description="Alpha-D-phosphohexomutase alpha/beta/alpha" evidence="12">
    <location>
        <begin position="258"/>
        <end position="364"/>
    </location>
</feature>
<feature type="binding site" evidence="6">
    <location>
        <position position="243"/>
    </location>
    <ligand>
        <name>Mg(2+)</name>
        <dbReference type="ChEBI" id="CHEBI:18420"/>
    </ligand>
</feature>
<dbReference type="PRINTS" id="PR00509">
    <property type="entry name" value="PGMPMM"/>
</dbReference>
<dbReference type="Pfam" id="PF02878">
    <property type="entry name" value="PGM_PMM_I"/>
    <property type="match status" value="1"/>
</dbReference>
<dbReference type="Pfam" id="PF02880">
    <property type="entry name" value="PGM_PMM_III"/>
    <property type="match status" value="1"/>
</dbReference>
<evidence type="ECO:0000313" key="14">
    <source>
        <dbReference type="Proteomes" id="UP001293718"/>
    </source>
</evidence>
<dbReference type="InterPro" id="IPR005846">
    <property type="entry name" value="A-D-PHexomutase_a/b/a-III"/>
</dbReference>
<sequence>MSRNYFGTDGIRGTVGQSPITPDFMLRLGHAVGRVLRASAKRPTVLIGKDTRISGYMIESALEAGFASAGVDVLLSGPLPTPGVAYLTRALRLDLGVVISASHNPFNDNGVKFFSAQGQKLPDAWELAVEAALEEAPNWVDSTGLGKARRLQDAGGRYIEFCKSTISNELSLKGMKLVVDAAHGAAYQVAPAVFHELGAEVISIGASPDGLNINAGVGATAPQALVRAVREHGADYGIALDGDADRLQMVDANGRLYNGDELLYVMVADRLAQGRPVPGAVGTLMTNMGVETALRRLQIPLVRAKVGDRYVLEELSARGWQLGGEGSGHLLALDCHTTGDGIVSALQILQAVRRQGRPLAALLEGVSLFPQTLLNVRLADGADWKSNRQLAQVQAEVERALGDDGRVLIRASGTEPVLRVMVEARDGAQSKACAEQLAQAARG</sequence>
<dbReference type="Gene3D" id="3.40.120.10">
    <property type="entry name" value="Alpha-D-Glucose-1,6-Bisphosphate, subunit A, domain 3"/>
    <property type="match status" value="3"/>
</dbReference>
<comment type="function">
    <text evidence="6 8">Catalyzes the conversion of glucosamine-6-phosphate to glucosamine-1-phosphate.</text>
</comment>
<keyword evidence="5 6" id="KW-0413">Isomerase</keyword>
<reference evidence="13 14" key="1">
    <citation type="submission" date="2023-11" db="EMBL/GenBank/DDBJ databases">
        <title>Draft genome of Azohydromonas lata strain H1 (DSM1123), a polyhydroxyalkanoate producer.</title>
        <authorList>
            <person name="Traversa D."/>
            <person name="D'Addabbo P."/>
            <person name="Pazzani C."/>
            <person name="Manzari C."/>
            <person name="Chiara M."/>
            <person name="Scrascia M."/>
        </authorList>
    </citation>
    <scope>NUCLEOTIDE SEQUENCE [LARGE SCALE GENOMIC DNA]</scope>
    <source>
        <strain evidence="13 14">H1</strain>
    </source>
</reference>
<dbReference type="InterPro" id="IPR006352">
    <property type="entry name" value="GlmM_bact"/>
</dbReference>
<dbReference type="SUPFAM" id="SSF53738">
    <property type="entry name" value="Phosphoglucomutase, first 3 domains"/>
    <property type="match status" value="3"/>
</dbReference>
<feature type="domain" description="Alpha-D-phosphohexomutase alpha/beta/alpha" evidence="10">
    <location>
        <begin position="4"/>
        <end position="135"/>
    </location>
</feature>
<organism evidence="13 14">
    <name type="scientific">Azohydromonas lata</name>
    <dbReference type="NCBI Taxonomy" id="45677"/>
    <lineage>
        <taxon>Bacteria</taxon>
        <taxon>Pseudomonadati</taxon>
        <taxon>Pseudomonadota</taxon>
        <taxon>Betaproteobacteria</taxon>
        <taxon>Burkholderiales</taxon>
        <taxon>Sphaerotilaceae</taxon>
        <taxon>Azohydromonas</taxon>
    </lineage>
</organism>
<comment type="PTM">
    <text evidence="6">Activated by phosphorylation.</text>
</comment>
<dbReference type="InterPro" id="IPR016055">
    <property type="entry name" value="A-D-PHexomutase_a/b/a-I/II/III"/>
</dbReference>
<evidence type="ECO:0000256" key="8">
    <source>
        <dbReference type="RuleBase" id="RU004327"/>
    </source>
</evidence>
<evidence type="ECO:0000256" key="6">
    <source>
        <dbReference type="HAMAP-Rule" id="MF_01554"/>
    </source>
</evidence>
<name>A0ABU5IJB3_9BURK</name>
<dbReference type="InterPro" id="IPR016066">
    <property type="entry name" value="A-D-PHexomutase_CS"/>
</dbReference>
<dbReference type="InterPro" id="IPR005845">
    <property type="entry name" value="A-D-PHexomutase_a/b/a-II"/>
</dbReference>
<dbReference type="EC" id="5.4.2.10" evidence="6 8"/>
<gene>
    <name evidence="6 13" type="primary">glmM</name>
    <name evidence="13" type="ORF">SM757_20590</name>
</gene>
<evidence type="ECO:0000256" key="4">
    <source>
        <dbReference type="ARBA" id="ARBA00022842"/>
    </source>
</evidence>
<evidence type="ECO:0000256" key="7">
    <source>
        <dbReference type="RuleBase" id="RU004326"/>
    </source>
</evidence>
<evidence type="ECO:0000256" key="1">
    <source>
        <dbReference type="ARBA" id="ARBA00010231"/>
    </source>
</evidence>
<keyword evidence="3 6" id="KW-0479">Metal-binding</keyword>
<dbReference type="SUPFAM" id="SSF55957">
    <property type="entry name" value="Phosphoglucomutase, C-terminal domain"/>
    <property type="match status" value="1"/>
</dbReference>
<dbReference type="PROSITE" id="PS00710">
    <property type="entry name" value="PGM_PMM"/>
    <property type="match status" value="1"/>
</dbReference>
<dbReference type="InterPro" id="IPR036900">
    <property type="entry name" value="A-D-PHexomutase_C_sf"/>
</dbReference>
<comment type="similarity">
    <text evidence="1 6 7">Belongs to the phosphohexose mutase family.</text>
</comment>
<evidence type="ECO:0000259" key="12">
    <source>
        <dbReference type="Pfam" id="PF02880"/>
    </source>
</evidence>
<dbReference type="PANTHER" id="PTHR42946:SF1">
    <property type="entry name" value="PHOSPHOGLUCOMUTASE (ALPHA-D-GLUCOSE-1,6-BISPHOSPHATE-DEPENDENT)"/>
    <property type="match status" value="1"/>
</dbReference>
<feature type="active site" description="Phosphoserine intermediate" evidence="6">
    <location>
        <position position="102"/>
    </location>
</feature>
<feature type="binding site" evidence="6">
    <location>
        <position position="241"/>
    </location>
    <ligand>
        <name>Mg(2+)</name>
        <dbReference type="ChEBI" id="CHEBI:18420"/>
    </ligand>
</feature>
<comment type="caution">
    <text evidence="13">The sequence shown here is derived from an EMBL/GenBank/DDBJ whole genome shotgun (WGS) entry which is preliminary data.</text>
</comment>
<dbReference type="GO" id="GO:0008966">
    <property type="term" value="F:phosphoglucosamine mutase activity"/>
    <property type="evidence" value="ECO:0007669"/>
    <property type="project" value="UniProtKB-EC"/>
</dbReference>
<evidence type="ECO:0000259" key="9">
    <source>
        <dbReference type="Pfam" id="PF00408"/>
    </source>
</evidence>
<proteinExistence type="inferred from homology"/>
<dbReference type="CDD" id="cd05802">
    <property type="entry name" value="GlmM"/>
    <property type="match status" value="1"/>
</dbReference>
<feature type="domain" description="Alpha-D-phosphohexomutase C-terminal" evidence="9">
    <location>
        <begin position="373"/>
        <end position="439"/>
    </location>
</feature>
<keyword evidence="2 6" id="KW-0597">Phosphoprotein</keyword>
<feature type="modified residue" description="Phosphoserine" evidence="6">
    <location>
        <position position="102"/>
    </location>
</feature>
<feature type="domain" description="Alpha-D-phosphohexomutase alpha/beta/alpha" evidence="11">
    <location>
        <begin position="157"/>
        <end position="254"/>
    </location>
</feature>
<accession>A0ABU5IJB3</accession>
<feature type="binding site" description="via phosphate group" evidence="6">
    <location>
        <position position="102"/>
    </location>
    <ligand>
        <name>Mg(2+)</name>
        <dbReference type="ChEBI" id="CHEBI:18420"/>
    </ligand>
</feature>
<evidence type="ECO:0000313" key="13">
    <source>
        <dbReference type="EMBL" id="MDZ5458981.1"/>
    </source>
</evidence>
<evidence type="ECO:0000259" key="10">
    <source>
        <dbReference type="Pfam" id="PF02878"/>
    </source>
</evidence>
<dbReference type="HAMAP" id="MF_01554_B">
    <property type="entry name" value="GlmM_B"/>
    <property type="match status" value="1"/>
</dbReference>
<protein>
    <recommendedName>
        <fullName evidence="6 8">Phosphoglucosamine mutase</fullName>
        <ecNumber evidence="6 8">5.4.2.10</ecNumber>
    </recommendedName>
</protein>
<dbReference type="Gene3D" id="3.30.310.50">
    <property type="entry name" value="Alpha-D-phosphohexomutase, C-terminal domain"/>
    <property type="match status" value="1"/>
</dbReference>
<comment type="cofactor">
    <cofactor evidence="6">
        <name>Mg(2+)</name>
        <dbReference type="ChEBI" id="CHEBI:18420"/>
    </cofactor>
    <text evidence="6">Binds 1 Mg(2+) ion per subunit.</text>
</comment>
<dbReference type="NCBIfam" id="TIGR01455">
    <property type="entry name" value="glmM"/>
    <property type="match status" value="1"/>
</dbReference>
<evidence type="ECO:0000256" key="2">
    <source>
        <dbReference type="ARBA" id="ARBA00022553"/>
    </source>
</evidence>
<dbReference type="InterPro" id="IPR005844">
    <property type="entry name" value="A-D-PHexomutase_a/b/a-I"/>
</dbReference>
<dbReference type="Pfam" id="PF02879">
    <property type="entry name" value="PGM_PMM_II"/>
    <property type="match status" value="1"/>
</dbReference>
<feature type="binding site" evidence="6">
    <location>
        <position position="245"/>
    </location>
    <ligand>
        <name>Mg(2+)</name>
        <dbReference type="ChEBI" id="CHEBI:18420"/>
    </ligand>
</feature>
<dbReference type="RefSeq" id="WP_066341687.1">
    <property type="nucleotide sequence ID" value="NZ_JAXOJX010000037.1"/>
</dbReference>
<evidence type="ECO:0000256" key="3">
    <source>
        <dbReference type="ARBA" id="ARBA00022723"/>
    </source>
</evidence>
<dbReference type="NCBIfam" id="NF008139">
    <property type="entry name" value="PRK10887.1"/>
    <property type="match status" value="1"/>
</dbReference>
<evidence type="ECO:0000259" key="11">
    <source>
        <dbReference type="Pfam" id="PF02879"/>
    </source>
</evidence>
<dbReference type="InterPro" id="IPR005843">
    <property type="entry name" value="A-D-PHexomutase_C"/>
</dbReference>
<dbReference type="Proteomes" id="UP001293718">
    <property type="component" value="Unassembled WGS sequence"/>
</dbReference>
<comment type="catalytic activity">
    <reaction evidence="6 8">
        <text>alpha-D-glucosamine 1-phosphate = D-glucosamine 6-phosphate</text>
        <dbReference type="Rhea" id="RHEA:23424"/>
        <dbReference type="ChEBI" id="CHEBI:58516"/>
        <dbReference type="ChEBI" id="CHEBI:58725"/>
        <dbReference type="EC" id="5.4.2.10"/>
    </reaction>
</comment>
<evidence type="ECO:0000256" key="5">
    <source>
        <dbReference type="ARBA" id="ARBA00023235"/>
    </source>
</evidence>
<dbReference type="PANTHER" id="PTHR42946">
    <property type="entry name" value="PHOSPHOHEXOSE MUTASE"/>
    <property type="match status" value="1"/>
</dbReference>
<keyword evidence="14" id="KW-1185">Reference proteome</keyword>
<keyword evidence="4 6" id="KW-0460">Magnesium</keyword>